<organism evidence="2 3">
    <name type="scientific">Triticum turgidum subsp. durum</name>
    <name type="common">Durum wheat</name>
    <name type="synonym">Triticum durum</name>
    <dbReference type="NCBI Taxonomy" id="4567"/>
    <lineage>
        <taxon>Eukaryota</taxon>
        <taxon>Viridiplantae</taxon>
        <taxon>Streptophyta</taxon>
        <taxon>Embryophyta</taxon>
        <taxon>Tracheophyta</taxon>
        <taxon>Spermatophyta</taxon>
        <taxon>Magnoliopsida</taxon>
        <taxon>Liliopsida</taxon>
        <taxon>Poales</taxon>
        <taxon>Poaceae</taxon>
        <taxon>BOP clade</taxon>
        <taxon>Pooideae</taxon>
        <taxon>Triticodae</taxon>
        <taxon>Triticeae</taxon>
        <taxon>Triticinae</taxon>
        <taxon>Triticum</taxon>
    </lineage>
</organism>
<evidence type="ECO:0000256" key="1">
    <source>
        <dbReference type="SAM" id="MobiDB-lite"/>
    </source>
</evidence>
<dbReference type="PANTHER" id="PTHR33738">
    <property type="entry name" value="EMB|CAB82975.1"/>
    <property type="match status" value="1"/>
</dbReference>
<gene>
    <name evidence="2" type="ORF">TRITD_3Bv1G206260</name>
</gene>
<name>A0A9R1QQS9_TRITD</name>
<evidence type="ECO:0000313" key="2">
    <source>
        <dbReference type="EMBL" id="VAH81841.1"/>
    </source>
</evidence>
<protein>
    <submittedName>
        <fullName evidence="2">Uncharacterized protein</fullName>
    </submittedName>
</protein>
<dbReference type="Proteomes" id="UP000324705">
    <property type="component" value="Chromosome 3B"/>
</dbReference>
<evidence type="ECO:0000313" key="3">
    <source>
        <dbReference type="Proteomes" id="UP000324705"/>
    </source>
</evidence>
<dbReference type="Gramene" id="TRITD3Bv1G206260.1">
    <property type="protein sequence ID" value="TRITD3Bv1G206260.1"/>
    <property type="gene ID" value="TRITD3Bv1G206260"/>
</dbReference>
<dbReference type="EMBL" id="LT934116">
    <property type="protein sequence ID" value="VAH81841.1"/>
    <property type="molecule type" value="Genomic_DNA"/>
</dbReference>
<dbReference type="PANTHER" id="PTHR33738:SF4">
    <property type="entry name" value="OS01G0848900 PROTEIN"/>
    <property type="match status" value="1"/>
</dbReference>
<keyword evidence="3" id="KW-1185">Reference proteome</keyword>
<proteinExistence type="predicted"/>
<sequence length="182" mass="19888">MEPKRSSPQAQPQPRAATKKSPPRAAAADAAIADSPLSSLFHPAPHGVNGKEQDLYAILFKGQNGNAQASMTDGKSQWSPARGRTTYTKDIKYDSVGTSSCFGSSVHYGGREYYGSSAPKQSAEYSDYKVDKKDPVADSHGDWWQARFTTKQELGVLSLFEQGNRRGEVWNLISLIAVIYLT</sequence>
<feature type="region of interest" description="Disordered" evidence="1">
    <location>
        <begin position="1"/>
        <end position="31"/>
    </location>
</feature>
<reference evidence="2 3" key="1">
    <citation type="submission" date="2017-09" db="EMBL/GenBank/DDBJ databases">
        <authorList>
            <consortium name="International Durum Wheat Genome Sequencing Consortium (IDWGSC)"/>
            <person name="Milanesi L."/>
        </authorList>
    </citation>
    <scope>NUCLEOTIDE SEQUENCE [LARGE SCALE GENOMIC DNA]</scope>
    <source>
        <strain evidence="3">cv. Svevo</strain>
    </source>
</reference>
<dbReference type="AlphaFoldDB" id="A0A9R1QQS9"/>
<feature type="compositionally biased region" description="Polar residues" evidence="1">
    <location>
        <begin position="1"/>
        <end position="12"/>
    </location>
</feature>
<accession>A0A9R1QQS9</accession>